<gene>
    <name evidence="2" type="ORF">BgAZ_303200</name>
</gene>
<protein>
    <submittedName>
        <fullName evidence="2">Uncharacterized protein</fullName>
    </submittedName>
</protein>
<feature type="compositionally biased region" description="Basic and acidic residues" evidence="1">
    <location>
        <begin position="503"/>
        <end position="512"/>
    </location>
</feature>
<proteinExistence type="predicted"/>
<dbReference type="Proteomes" id="UP001230268">
    <property type="component" value="Unassembled WGS sequence"/>
</dbReference>
<comment type="caution">
    <text evidence="2">The sequence shown here is derived from an EMBL/GenBank/DDBJ whole genome shotgun (WGS) entry which is preliminary data.</text>
</comment>
<accession>A0AAD8PDX3</accession>
<evidence type="ECO:0000313" key="3">
    <source>
        <dbReference type="Proteomes" id="UP001230268"/>
    </source>
</evidence>
<name>A0AAD8PDX3_BABGI</name>
<dbReference type="EMBL" id="JAVEPI010000003">
    <property type="protein sequence ID" value="KAK1442802.1"/>
    <property type="molecule type" value="Genomic_DNA"/>
</dbReference>
<sequence>MVEFIDRAVNNSDTIARLRLTFDNKIESIKEELRQGLETPSYIFLGRLNNEMLKAIAASDVITAQKWLFAITFVIDVERMRHLHGIKIQEDASQFLEGVVSKLVAVLETASPLLLTDIWRVIKESFEFMLIPQVSTVVKCHRRLANHTFKSILHLPSTEDSESVILVLITWMCSTRTFDSEKADDALYLNQLHSLLNSKNNRISKEAASLLLLNLRKVSKREEKSVPLFISSTVKHISKELELGSTNKLSRMLFLLKETFDNVGKGSKGAVLDLAPLWRMLILLFERMGECEIETSSSGMSLLESVVSFLGPDLVLVNVTNVARIVDVILKNKVETVVANANGIVSLLKRINELCQDFYLLMADQLRVVIEVASSNVSKGNYKDIPKLVGLVTQMCGNAVGPTVEAFIVSLISNNRIPWTDLELSESVVRLIRVNLGKGCSNHPKVLNMFLSFIRWLRGKRSHNSCMDDTIHDIQCIICDVRPSEPNVDYTLYAQELQKLNESRAKEPKVNETEEASAPKVESSPVPTKNKQEDVVDAIRKKLKAMRKAEVS</sequence>
<reference evidence="2" key="1">
    <citation type="submission" date="2023-08" db="EMBL/GenBank/DDBJ databases">
        <title>Draft sequence of the Babesia gibsoni genome.</title>
        <authorList>
            <person name="Yamagishi J.Y."/>
            <person name="Xuan X.X."/>
        </authorList>
    </citation>
    <scope>NUCLEOTIDE SEQUENCE</scope>
    <source>
        <strain evidence="2">Azabu</strain>
    </source>
</reference>
<evidence type="ECO:0000256" key="1">
    <source>
        <dbReference type="SAM" id="MobiDB-lite"/>
    </source>
</evidence>
<feature type="region of interest" description="Disordered" evidence="1">
    <location>
        <begin position="503"/>
        <end position="534"/>
    </location>
</feature>
<keyword evidence="3" id="KW-1185">Reference proteome</keyword>
<dbReference type="AlphaFoldDB" id="A0AAD8PDX3"/>
<organism evidence="2 3">
    <name type="scientific">Babesia gibsoni</name>
    <dbReference type="NCBI Taxonomy" id="33632"/>
    <lineage>
        <taxon>Eukaryota</taxon>
        <taxon>Sar</taxon>
        <taxon>Alveolata</taxon>
        <taxon>Apicomplexa</taxon>
        <taxon>Aconoidasida</taxon>
        <taxon>Piroplasmida</taxon>
        <taxon>Babesiidae</taxon>
        <taxon>Babesia</taxon>
    </lineage>
</organism>
<evidence type="ECO:0000313" key="2">
    <source>
        <dbReference type="EMBL" id="KAK1442802.1"/>
    </source>
</evidence>